<feature type="binding site" evidence="9">
    <location>
        <position position="42"/>
    </location>
    <ligand>
        <name>substrate</name>
    </ligand>
</feature>
<dbReference type="PANTHER" id="PTHR43144">
    <property type="entry name" value="AMINOTRANSFERASE"/>
    <property type="match status" value="1"/>
</dbReference>
<dbReference type="GO" id="GO:0033362">
    <property type="term" value="P:lysine biosynthetic process via diaminopimelate, diaminopimelate-aminotransferase pathway"/>
    <property type="evidence" value="ECO:0007669"/>
    <property type="project" value="UniProtKB-UniRule"/>
</dbReference>
<evidence type="ECO:0000256" key="6">
    <source>
        <dbReference type="ARBA" id="ARBA00022679"/>
    </source>
</evidence>
<dbReference type="NCBIfam" id="TIGR03542">
    <property type="entry name" value="DAPAT_plant"/>
    <property type="match status" value="1"/>
</dbReference>
<proteinExistence type="inferred from homology"/>
<feature type="binding site" evidence="9">
    <location>
        <position position="15"/>
    </location>
    <ligand>
        <name>substrate</name>
    </ligand>
</feature>
<dbReference type="SUPFAM" id="SSF53383">
    <property type="entry name" value="PLP-dependent transferases"/>
    <property type="match status" value="1"/>
</dbReference>
<dbReference type="AlphaFoldDB" id="G8LWS7"/>
<feature type="binding site" evidence="9">
    <location>
        <position position="292"/>
    </location>
    <ligand>
        <name>substrate</name>
    </ligand>
</feature>
<dbReference type="UniPathway" id="UPA00034">
    <property type="reaction ID" value="UER00466"/>
</dbReference>
<feature type="binding site" evidence="9">
    <location>
        <position position="187"/>
    </location>
    <ligand>
        <name>substrate</name>
    </ligand>
</feature>
<comment type="function">
    <text evidence="9">Involved in the synthesis of meso-diaminopimelate (m-DAP or DL-DAP), required for both lysine and peptidoglycan biosynthesis. Catalyzes the direct conversion of tetrahydrodipicolinate to LL-diaminopimelate.</text>
</comment>
<protein>
    <recommendedName>
        <fullName evidence="4 9">LL-diaminopimelate aminotransferase</fullName>
        <shortName evidence="9">DAP-AT</shortName>
        <shortName evidence="9">DAP-aminotransferase</shortName>
        <shortName evidence="9">LL-DAP-aminotransferase</shortName>
        <ecNumber evidence="3 9">2.6.1.83</ecNumber>
    </recommendedName>
</protein>
<feature type="binding site" evidence="9">
    <location>
        <position position="132"/>
    </location>
    <ligand>
        <name>pyridoxal 5'-phosphate</name>
        <dbReference type="ChEBI" id="CHEBI:597326"/>
    </ligand>
</feature>
<feature type="modified residue" description="N6-(pyridoxal phosphate)lysine" evidence="9">
    <location>
        <position position="249"/>
    </location>
</feature>
<feature type="domain" description="Aminotransferase class I/classII large" evidence="10">
    <location>
        <begin position="35"/>
        <end position="405"/>
    </location>
</feature>
<organism evidence="11 12">
    <name type="scientific">Acetivibrio clariflavus (strain DSM 19732 / NBRC 101661 / EBR45)</name>
    <name type="common">Clostridium clariflavum</name>
    <dbReference type="NCBI Taxonomy" id="720554"/>
    <lineage>
        <taxon>Bacteria</taxon>
        <taxon>Bacillati</taxon>
        <taxon>Bacillota</taxon>
        <taxon>Clostridia</taxon>
        <taxon>Eubacteriales</taxon>
        <taxon>Oscillospiraceae</taxon>
        <taxon>Acetivibrio</taxon>
    </lineage>
</organism>
<comment type="subunit">
    <text evidence="9">Homodimer.</text>
</comment>
<dbReference type="InterPro" id="IPR015421">
    <property type="entry name" value="PyrdxlP-dep_Trfase_major"/>
</dbReference>
<feature type="binding site" evidence="9">
    <location>
        <position position="72"/>
    </location>
    <ligand>
        <name>pyridoxal 5'-phosphate</name>
        <dbReference type="ChEBI" id="CHEBI:597326"/>
    </ligand>
</feature>
<feature type="binding site" evidence="9">
    <location>
        <position position="257"/>
    </location>
    <ligand>
        <name>pyridoxal 5'-phosphate</name>
        <dbReference type="ChEBI" id="CHEBI:597326"/>
    </ligand>
</feature>
<feature type="binding site" evidence="9">
    <location>
        <begin position="246"/>
        <end position="248"/>
    </location>
    <ligand>
        <name>pyridoxal 5'-phosphate</name>
        <dbReference type="ChEBI" id="CHEBI:597326"/>
    </ligand>
</feature>
<dbReference type="Gene3D" id="3.90.1150.10">
    <property type="entry name" value="Aspartate Aminotransferase, domain 1"/>
    <property type="match status" value="1"/>
</dbReference>
<feature type="binding site" evidence="9">
    <location>
        <position position="132"/>
    </location>
    <ligand>
        <name>substrate</name>
    </ligand>
</feature>
<feature type="binding site" evidence="9">
    <location>
        <position position="218"/>
    </location>
    <ligand>
        <name>pyridoxal 5'-phosphate</name>
        <dbReference type="ChEBI" id="CHEBI:597326"/>
    </ligand>
</feature>
<dbReference type="EC" id="2.6.1.83" evidence="3 9"/>
<keyword evidence="7 9" id="KW-0663">Pyridoxal phosphate</keyword>
<gene>
    <name evidence="9" type="primary">dapL</name>
    <name evidence="11" type="ordered locus">Clocl_3278</name>
</gene>
<evidence type="ECO:0000256" key="9">
    <source>
        <dbReference type="HAMAP-Rule" id="MF_01642"/>
    </source>
</evidence>
<dbReference type="Pfam" id="PF00155">
    <property type="entry name" value="Aminotran_1_2"/>
    <property type="match status" value="1"/>
</dbReference>
<keyword evidence="12" id="KW-1185">Reference proteome</keyword>
<keyword evidence="6 9" id="KW-0808">Transferase</keyword>
<feature type="binding site" evidence="9">
    <location>
        <position position="109"/>
    </location>
    <ligand>
        <name>substrate</name>
    </ligand>
</feature>
<evidence type="ECO:0000256" key="4">
    <source>
        <dbReference type="ARBA" id="ARBA00018052"/>
    </source>
</evidence>
<dbReference type="GO" id="GO:0030170">
    <property type="term" value="F:pyridoxal phosphate binding"/>
    <property type="evidence" value="ECO:0007669"/>
    <property type="project" value="UniProtKB-UniRule"/>
</dbReference>
<dbReference type="RefSeq" id="WP_014256321.1">
    <property type="nucleotide sequence ID" value="NC_016627.1"/>
</dbReference>
<dbReference type="EMBL" id="CP003065">
    <property type="protein sequence ID" value="AEV69788.1"/>
    <property type="molecule type" value="Genomic_DNA"/>
</dbReference>
<evidence type="ECO:0000256" key="3">
    <source>
        <dbReference type="ARBA" id="ARBA00013138"/>
    </source>
</evidence>
<reference evidence="11 12" key="2">
    <citation type="journal article" date="2012" name="Stand. Genomic Sci.">
        <title>Complete Genome Sequence of Clostridium clariflavum DSM 19732.</title>
        <authorList>
            <person name="Izquierdo J.A."/>
            <person name="Goodwin L."/>
            <person name="Davenport K.W."/>
            <person name="Teshima H."/>
            <person name="Bruce D."/>
            <person name="Detter C."/>
            <person name="Tapia R."/>
            <person name="Han S."/>
            <person name="Land M."/>
            <person name="Hauser L."/>
            <person name="Jeffries C.D."/>
            <person name="Han J."/>
            <person name="Pitluck S."/>
            <person name="Nolan M."/>
            <person name="Chen A."/>
            <person name="Huntemann M."/>
            <person name="Mavromatis K."/>
            <person name="Mikhailova N."/>
            <person name="Liolios K."/>
            <person name="Woyke T."/>
            <person name="Lynd L.R."/>
        </authorList>
    </citation>
    <scope>NUCLEOTIDE SEQUENCE [LARGE SCALE GENOMIC DNA]</scope>
    <source>
        <strain evidence="12">DSM 19732 / NBRC 101661 / EBR45</strain>
    </source>
</reference>
<feature type="binding site" evidence="9">
    <location>
        <position position="292"/>
    </location>
    <ligand>
        <name>pyridoxal 5'-phosphate</name>
        <dbReference type="ChEBI" id="CHEBI:597326"/>
    </ligand>
</feature>
<evidence type="ECO:0000256" key="7">
    <source>
        <dbReference type="ARBA" id="ARBA00022898"/>
    </source>
</evidence>
<evidence type="ECO:0000256" key="1">
    <source>
        <dbReference type="ARBA" id="ARBA00001933"/>
    </source>
</evidence>
<evidence type="ECO:0000313" key="11">
    <source>
        <dbReference type="EMBL" id="AEV69788.1"/>
    </source>
</evidence>
<dbReference type="GO" id="GO:0010285">
    <property type="term" value="F:L,L-diaminopimelate aminotransferase activity"/>
    <property type="evidence" value="ECO:0007669"/>
    <property type="project" value="UniProtKB-UniRule"/>
</dbReference>
<dbReference type="Gene3D" id="3.40.640.10">
    <property type="entry name" value="Type I PLP-dependent aspartate aminotransferase-like (Major domain)"/>
    <property type="match status" value="1"/>
</dbReference>
<feature type="binding site" evidence="9">
    <location>
        <position position="388"/>
    </location>
    <ligand>
        <name>substrate</name>
    </ligand>
</feature>
<evidence type="ECO:0000256" key="2">
    <source>
        <dbReference type="ARBA" id="ARBA00004982"/>
    </source>
</evidence>
<comment type="catalytic activity">
    <reaction evidence="8 9">
        <text>(2S,6S)-2,6-diaminopimelate + 2-oxoglutarate = (S)-2,3,4,5-tetrahydrodipicolinate + L-glutamate + H2O + H(+)</text>
        <dbReference type="Rhea" id="RHEA:23988"/>
        <dbReference type="ChEBI" id="CHEBI:15377"/>
        <dbReference type="ChEBI" id="CHEBI:15378"/>
        <dbReference type="ChEBI" id="CHEBI:16810"/>
        <dbReference type="ChEBI" id="CHEBI:16845"/>
        <dbReference type="ChEBI" id="CHEBI:29985"/>
        <dbReference type="ChEBI" id="CHEBI:57609"/>
        <dbReference type="EC" id="2.6.1.83"/>
    </reaction>
</comment>
<accession>G8LWS7</accession>
<dbReference type="HAMAP" id="MF_01642">
    <property type="entry name" value="DapL_aminotrans_1"/>
    <property type="match status" value="1"/>
</dbReference>
<dbReference type="InterPro" id="IPR019942">
    <property type="entry name" value="DapL/ALD1"/>
</dbReference>
<dbReference type="FunFam" id="3.40.640.10:FF:000099">
    <property type="entry name" value="LL-diaminopimelate aminotransferase, chloroplastic"/>
    <property type="match status" value="1"/>
</dbReference>
<comment type="pathway">
    <text evidence="2 9">Amino-acid biosynthesis; L-lysine biosynthesis via DAP pathway; LL-2,6-diaminopimelate from (S)-tetrahydrodipicolinate (aminotransferase route): step 1/1.</text>
</comment>
<dbReference type="InterPro" id="IPR004839">
    <property type="entry name" value="Aminotransferase_I/II_large"/>
</dbReference>
<evidence type="ECO:0000256" key="5">
    <source>
        <dbReference type="ARBA" id="ARBA00022576"/>
    </source>
</evidence>
<dbReference type="HOGENOM" id="CLU_051433_0_0_9"/>
<sequence>MAIINENYLKLQGNYLFAEIARRVNKYKEENPDANIIRLGIGDVTRPLVPAIIKAMHEAVDEMGKAETFRGYGPEQGYSFLISKIIDNDYKARGISLDEDEVFVSDGAKSDTGNIQEIFGLDNLIAVTDPVYPVYVDSNVMAGRTGVIDSSGRFGKITYLPCTAENSFVPELPKNRVDMIYLCFPNNPTGMTLSKEQLKKWVDYARENKSIILYDSAYEAFIKEDNVPHSIYEIEGAKEVAIEFRSFSKTAGFTGTRCAYTVVPKEVVAYTKNGEEHQLNKLWNRRQTTKFNGVPYVIQRAAEAVYTEEGQKQIKETIDYYMTNASIIREGLKSIGLQVFGGVNAPYIWLKTPKGLSSWEFFDKLLNEVNIVGTPGVGFGPSGEGYFRLTAFGSRENTEEAVERIKTRLEI</sequence>
<comment type="similarity">
    <text evidence="9">Belongs to the class-I pyridoxal-phosphate-dependent aminotransferase family. LL-diaminopimelate aminotransferase subfamily.</text>
</comment>
<dbReference type="OrthoDB" id="9813612at2"/>
<dbReference type="CDD" id="cd00609">
    <property type="entry name" value="AAT_like"/>
    <property type="match status" value="1"/>
</dbReference>
<comment type="cofactor">
    <cofactor evidence="1 9">
        <name>pyridoxal 5'-phosphate</name>
        <dbReference type="ChEBI" id="CHEBI:597326"/>
    </cofactor>
</comment>
<dbReference type="KEGG" id="ccl:Clocl_3278"/>
<dbReference type="InterPro" id="IPR015424">
    <property type="entry name" value="PyrdxlP-dep_Trfase"/>
</dbReference>
<keyword evidence="5 9" id="KW-0032">Aminotransferase</keyword>
<feature type="binding site" evidence="9">
    <location>
        <position position="187"/>
    </location>
    <ligand>
        <name>pyridoxal 5'-phosphate</name>
        <dbReference type="ChEBI" id="CHEBI:597326"/>
    </ligand>
</feature>
<evidence type="ECO:0000313" key="12">
    <source>
        <dbReference type="Proteomes" id="UP000005435"/>
    </source>
</evidence>
<dbReference type="eggNOG" id="COG0436">
    <property type="taxonomic scope" value="Bacteria"/>
</dbReference>
<dbReference type="InterPro" id="IPR015422">
    <property type="entry name" value="PyrdxlP-dep_Trfase_small"/>
</dbReference>
<evidence type="ECO:0000256" key="8">
    <source>
        <dbReference type="ARBA" id="ARBA00051934"/>
    </source>
</evidence>
<reference evidence="12" key="1">
    <citation type="submission" date="2011-12" db="EMBL/GenBank/DDBJ databases">
        <title>Complete sequence of Clostridium clariflavum DSM 19732.</title>
        <authorList>
            <consortium name="US DOE Joint Genome Institute"/>
            <person name="Lucas S."/>
            <person name="Han J."/>
            <person name="Lapidus A."/>
            <person name="Cheng J.-F."/>
            <person name="Goodwin L."/>
            <person name="Pitluck S."/>
            <person name="Peters L."/>
            <person name="Teshima H."/>
            <person name="Detter J.C."/>
            <person name="Han C."/>
            <person name="Tapia R."/>
            <person name="Land M."/>
            <person name="Hauser L."/>
            <person name="Kyrpides N."/>
            <person name="Ivanova N."/>
            <person name="Pagani I."/>
            <person name="Kitzmiller T."/>
            <person name="Lynd L."/>
            <person name="Izquierdo J."/>
            <person name="Woyke T."/>
        </authorList>
    </citation>
    <scope>NUCLEOTIDE SEQUENCE [LARGE SCALE GENOMIC DNA]</scope>
    <source>
        <strain evidence="12">DSM 19732 / NBRC 101661 / EBR45</strain>
    </source>
</reference>
<evidence type="ECO:0000259" key="10">
    <source>
        <dbReference type="Pfam" id="PF00155"/>
    </source>
</evidence>
<dbReference type="Proteomes" id="UP000005435">
    <property type="component" value="Chromosome"/>
</dbReference>
<name>G8LWS7_ACECE</name>
<feature type="binding site" evidence="9">
    <location>
        <begin position="108"/>
        <end position="109"/>
    </location>
    <ligand>
        <name>pyridoxal 5'-phosphate</name>
        <dbReference type="ChEBI" id="CHEBI:597326"/>
    </ligand>
</feature>
<dbReference type="STRING" id="720554.Clocl_3278"/>